<protein>
    <recommendedName>
        <fullName evidence="1">F-box domain-containing protein</fullName>
    </recommendedName>
</protein>
<accession>A0ABR1KZY7</accession>
<evidence type="ECO:0000313" key="2">
    <source>
        <dbReference type="EMBL" id="KAK7524408.1"/>
    </source>
</evidence>
<name>A0ABR1KZY7_9PEZI</name>
<comment type="caution">
    <text evidence="2">The sequence shown here is derived from an EMBL/GenBank/DDBJ whole genome shotgun (WGS) entry which is preliminary data.</text>
</comment>
<evidence type="ECO:0000313" key="3">
    <source>
        <dbReference type="Proteomes" id="UP001363622"/>
    </source>
</evidence>
<dbReference type="EMBL" id="JBBPHU010000001">
    <property type="protein sequence ID" value="KAK7524408.1"/>
    <property type="molecule type" value="Genomic_DNA"/>
</dbReference>
<proteinExistence type="predicted"/>
<sequence>MRPSCHSWIERVRRTCDRGGSIVPFHRGRQRRRRIAAAIENLPLELLWIVFEQLASQKVFLNLSKTSKALRWAVEPYVYAKIAIRERGGSDSDVHRISHAQSRLLLKQLRLHPQLGKRVRQLSVMSPSCGEDPKSWCDFLPLLSRTPNLQKLDVCWQALNVLWLFRYCQRRKNARPPSSSSLASPEGVFPHGFDFLSDLSVGPGVHDPRTVRIERLSDFIPILRLTALSKLTLHSFGLISTGKEDFQMPELSSGIRSLILVDTTLSGFSIRFDPGRSASIPGQFIVLEPAMEPFLGAIKKLKEFTWLYNPILFSKRKFDFSTLSSDLQCHAATLERLKIDSSFFRQHQVQRIGSLECFTNLTSLTLPHGALIGEQFLPLEHAFENEQTAIDVIPSILPPMLQELIICPSEGYLEPAVRLAVWLEEKRRHESCFHAPENLWIGFRSKRYGEYTTCYISDTQETEKAFLDEMYLEEIAPMPYGDDDRFSFRSLNVTVALRVVPETFRSYVGHFMKKYHDHMRDVLEESADSEASEDSEG</sequence>
<keyword evidence="3" id="KW-1185">Reference proteome</keyword>
<reference evidence="2 3" key="1">
    <citation type="submission" date="2024-04" db="EMBL/GenBank/DDBJ databases">
        <title>Phyllosticta paracitricarpa is synonymous to the EU quarantine fungus P. citricarpa based on phylogenomic analyses.</title>
        <authorList>
            <consortium name="Lawrence Berkeley National Laboratory"/>
            <person name="Van Ingen-Buijs V.A."/>
            <person name="Van Westerhoven A.C."/>
            <person name="Haridas S."/>
            <person name="Skiadas P."/>
            <person name="Martin F."/>
            <person name="Groenewald J.Z."/>
            <person name="Crous P.W."/>
            <person name="Seidl M.F."/>
        </authorList>
    </citation>
    <scope>NUCLEOTIDE SEQUENCE [LARGE SCALE GENOMIC DNA]</scope>
    <source>
        <strain evidence="2 3">CBS 123371</strain>
    </source>
</reference>
<dbReference type="PROSITE" id="PS50181">
    <property type="entry name" value="FBOX"/>
    <property type="match status" value="1"/>
</dbReference>
<dbReference type="Proteomes" id="UP001363622">
    <property type="component" value="Unassembled WGS sequence"/>
</dbReference>
<evidence type="ECO:0000259" key="1">
    <source>
        <dbReference type="PROSITE" id="PS50181"/>
    </source>
</evidence>
<dbReference type="InterPro" id="IPR001810">
    <property type="entry name" value="F-box_dom"/>
</dbReference>
<gene>
    <name evidence="2" type="ORF">IWZ03DRAFT_367079</name>
</gene>
<organism evidence="2 3">
    <name type="scientific">Phyllosticta citriasiana</name>
    <dbReference type="NCBI Taxonomy" id="595635"/>
    <lineage>
        <taxon>Eukaryota</taxon>
        <taxon>Fungi</taxon>
        <taxon>Dikarya</taxon>
        <taxon>Ascomycota</taxon>
        <taxon>Pezizomycotina</taxon>
        <taxon>Dothideomycetes</taxon>
        <taxon>Dothideomycetes incertae sedis</taxon>
        <taxon>Botryosphaeriales</taxon>
        <taxon>Phyllostictaceae</taxon>
        <taxon>Phyllosticta</taxon>
    </lineage>
</organism>
<feature type="domain" description="F-box" evidence="1">
    <location>
        <begin position="36"/>
        <end position="82"/>
    </location>
</feature>